<keyword evidence="6" id="KW-0997">Cell inner membrane</keyword>
<gene>
    <name evidence="20" type="ORF">SAMN05660293_00611</name>
</gene>
<feature type="transmembrane region" description="Helical" evidence="16">
    <location>
        <begin position="32"/>
        <end position="53"/>
    </location>
</feature>
<dbReference type="SUPFAM" id="SSF52540">
    <property type="entry name" value="P-loop containing nucleoside triphosphate hydrolases"/>
    <property type="match status" value="1"/>
</dbReference>
<evidence type="ECO:0000256" key="9">
    <source>
        <dbReference type="ARBA" id="ARBA00022741"/>
    </source>
</evidence>
<dbReference type="Pfam" id="PF13614">
    <property type="entry name" value="AAA_31"/>
    <property type="match status" value="1"/>
</dbReference>
<dbReference type="NCBIfam" id="TIGR01007">
    <property type="entry name" value="eps_fam"/>
    <property type="match status" value="1"/>
</dbReference>
<evidence type="ECO:0000313" key="21">
    <source>
        <dbReference type="Proteomes" id="UP000190897"/>
    </source>
</evidence>
<feature type="domain" description="Polysaccharide chain length determinant N-terminal" evidence="17">
    <location>
        <begin position="19"/>
        <end position="112"/>
    </location>
</feature>
<comment type="similarity">
    <text evidence="2">Belongs to the CpsD/CapB family.</text>
</comment>
<feature type="transmembrane region" description="Helical" evidence="16">
    <location>
        <begin position="488"/>
        <end position="511"/>
    </location>
</feature>
<evidence type="ECO:0000259" key="19">
    <source>
        <dbReference type="Pfam" id="PF13807"/>
    </source>
</evidence>
<accession>A0A1T5BUZ8</accession>
<dbReference type="InterPro" id="IPR025669">
    <property type="entry name" value="AAA_dom"/>
</dbReference>
<proteinExistence type="inferred from homology"/>
<dbReference type="InterPro" id="IPR005702">
    <property type="entry name" value="Wzc-like_C"/>
</dbReference>
<dbReference type="CDD" id="cd05387">
    <property type="entry name" value="BY-kinase"/>
    <property type="match status" value="1"/>
</dbReference>
<dbReference type="Pfam" id="PF13807">
    <property type="entry name" value="GNVR"/>
    <property type="match status" value="1"/>
</dbReference>
<evidence type="ECO:0000313" key="20">
    <source>
        <dbReference type="EMBL" id="SKB50690.1"/>
    </source>
</evidence>
<keyword evidence="21" id="KW-1185">Reference proteome</keyword>
<feature type="domain" description="Tyrosine-protein kinase G-rich" evidence="19">
    <location>
        <begin position="431"/>
        <end position="501"/>
    </location>
</feature>
<evidence type="ECO:0000256" key="13">
    <source>
        <dbReference type="ARBA" id="ARBA00023136"/>
    </source>
</evidence>
<dbReference type="GO" id="GO:0005886">
    <property type="term" value="C:plasma membrane"/>
    <property type="evidence" value="ECO:0007669"/>
    <property type="project" value="UniProtKB-SubCell"/>
</dbReference>
<name>A0A1T5BUZ8_9BACT</name>
<dbReference type="FunFam" id="3.40.50.300:FF:000527">
    <property type="entry name" value="Tyrosine-protein kinase etk"/>
    <property type="match status" value="1"/>
</dbReference>
<dbReference type="OrthoDB" id="9794577at2"/>
<dbReference type="InterPro" id="IPR050445">
    <property type="entry name" value="Bact_polysacc_biosynth/exp"/>
</dbReference>
<keyword evidence="8 16" id="KW-0812">Transmembrane</keyword>
<evidence type="ECO:0000256" key="4">
    <source>
        <dbReference type="ARBA" id="ARBA00011903"/>
    </source>
</evidence>
<dbReference type="Proteomes" id="UP000190897">
    <property type="component" value="Unassembled WGS sequence"/>
</dbReference>
<evidence type="ECO:0000256" key="7">
    <source>
        <dbReference type="ARBA" id="ARBA00022679"/>
    </source>
</evidence>
<dbReference type="EMBL" id="FUZA01000001">
    <property type="protein sequence ID" value="SKB50690.1"/>
    <property type="molecule type" value="Genomic_DNA"/>
</dbReference>
<organism evidence="20 21">
    <name type="scientific">Dyadobacter psychrophilus</name>
    <dbReference type="NCBI Taxonomy" id="651661"/>
    <lineage>
        <taxon>Bacteria</taxon>
        <taxon>Pseudomonadati</taxon>
        <taxon>Bacteroidota</taxon>
        <taxon>Cytophagia</taxon>
        <taxon>Cytophagales</taxon>
        <taxon>Spirosomataceae</taxon>
        <taxon>Dyadobacter</taxon>
    </lineage>
</organism>
<sequence length="789" mass="88704">MNYKNSTHLAQNHEGLHEKFDLKAYLRRYLHYWYLFFLTIPLCLGAAYLYLIITQPTYISQTTLLIKDNKTQVGPEETIMKEMAQFNGNKVLENEIGILKSQLLMGMVVKQLNLDISFRAKEGLKTIDLYGQSPIKIDAQIVTEYAYAHPLIINTDSAGFFRVNNGSEYYRLGSQIRTAWGLFFVAKGLPSAYPEVEVQFHNPQALTRGMLGRLTVGVLYPQSTLLELSFEDTSVQKSKDILNKLLDVYVQSSLNDKNSEASNTLKFIESRLGLITGELSEVEKDVEVYKKSKGLTDISAESQLFLENIKENDSKLNEIETKIKVLESVDHYIQNAGDGAPAPATYMIDDPILVSLLTKFNDLSLQRERYARITQVENPLFETVNTQMDQTRQAIQENVQNLKRGMAATKQNLSGINTKFSSGLSSIPKKEREYVGIKRQQTIKENLYLYLLQKREETALAYASTVTDSRLIDAPISSYMPVKPKRSVIWLGAGLAGLVIPLILINLIFMLNSTVQNREEVERITHTSILAEIGMMKGRGRNPAESIIKVTSRSAVAEQFRALRTNLQYMGDGSCRTIMLTSSISSEGKSFISINLAVSLASSDKRVILIGLDLRKPSLHNRLEITNKKGASNYLVGQKNLDELIQPSGLHPQFDVLSCGPLPPNPSELLSNGRLPELIAELRQRYDYILIDSPPYGLVTDAALISEHVDATLYVVRFNHTLLDHLKHIKELQRTKRFANLSLIYNGVDYAFGYGYVYGSGGNAYGYHTEDVQDTGFGFKTLKKLTGMF</sequence>
<keyword evidence="7" id="KW-0808">Transferase</keyword>
<keyword evidence="13 16" id="KW-0472">Membrane</keyword>
<comment type="similarity">
    <text evidence="3">Belongs to the etk/wzc family.</text>
</comment>
<dbReference type="InterPro" id="IPR027417">
    <property type="entry name" value="P-loop_NTPase"/>
</dbReference>
<dbReference type="PANTHER" id="PTHR32309:SF13">
    <property type="entry name" value="FERRIC ENTEROBACTIN TRANSPORT PROTEIN FEPE"/>
    <property type="match status" value="1"/>
</dbReference>
<keyword evidence="5" id="KW-1003">Cell membrane</keyword>
<evidence type="ECO:0000259" key="18">
    <source>
        <dbReference type="Pfam" id="PF13614"/>
    </source>
</evidence>
<evidence type="ECO:0000256" key="11">
    <source>
        <dbReference type="ARBA" id="ARBA00022840"/>
    </source>
</evidence>
<dbReference type="GO" id="GO:0004715">
    <property type="term" value="F:non-membrane spanning protein tyrosine kinase activity"/>
    <property type="evidence" value="ECO:0007669"/>
    <property type="project" value="UniProtKB-EC"/>
</dbReference>
<evidence type="ECO:0000256" key="10">
    <source>
        <dbReference type="ARBA" id="ARBA00022777"/>
    </source>
</evidence>
<protein>
    <recommendedName>
        <fullName evidence="4">non-specific protein-tyrosine kinase</fullName>
        <ecNumber evidence="4">2.7.10.2</ecNumber>
    </recommendedName>
</protein>
<keyword evidence="12 16" id="KW-1133">Transmembrane helix</keyword>
<evidence type="ECO:0000256" key="2">
    <source>
        <dbReference type="ARBA" id="ARBA00007316"/>
    </source>
</evidence>
<evidence type="ECO:0000256" key="1">
    <source>
        <dbReference type="ARBA" id="ARBA00004429"/>
    </source>
</evidence>
<keyword evidence="14" id="KW-0829">Tyrosine-protein kinase</keyword>
<evidence type="ECO:0000256" key="3">
    <source>
        <dbReference type="ARBA" id="ARBA00008883"/>
    </source>
</evidence>
<evidence type="ECO:0000256" key="14">
    <source>
        <dbReference type="ARBA" id="ARBA00023137"/>
    </source>
</evidence>
<comment type="subcellular location">
    <subcellularLocation>
        <location evidence="1">Cell inner membrane</location>
        <topology evidence="1">Multi-pass membrane protein</topology>
    </subcellularLocation>
</comment>
<keyword evidence="9" id="KW-0547">Nucleotide-binding</keyword>
<dbReference type="Gene3D" id="3.40.50.300">
    <property type="entry name" value="P-loop containing nucleotide triphosphate hydrolases"/>
    <property type="match status" value="1"/>
</dbReference>
<evidence type="ECO:0000256" key="5">
    <source>
        <dbReference type="ARBA" id="ARBA00022475"/>
    </source>
</evidence>
<dbReference type="GO" id="GO:0005524">
    <property type="term" value="F:ATP binding"/>
    <property type="evidence" value="ECO:0007669"/>
    <property type="project" value="UniProtKB-KW"/>
</dbReference>
<evidence type="ECO:0000256" key="15">
    <source>
        <dbReference type="ARBA" id="ARBA00051245"/>
    </source>
</evidence>
<evidence type="ECO:0000256" key="6">
    <source>
        <dbReference type="ARBA" id="ARBA00022519"/>
    </source>
</evidence>
<evidence type="ECO:0000259" key="17">
    <source>
        <dbReference type="Pfam" id="PF02706"/>
    </source>
</evidence>
<dbReference type="GO" id="GO:0042802">
    <property type="term" value="F:identical protein binding"/>
    <property type="evidence" value="ECO:0007669"/>
    <property type="project" value="UniProtKB-ARBA"/>
</dbReference>
<dbReference type="RefSeq" id="WP_082213175.1">
    <property type="nucleotide sequence ID" value="NZ_FUZA01000001.1"/>
</dbReference>
<dbReference type="EC" id="2.7.10.2" evidence="4"/>
<evidence type="ECO:0000256" key="12">
    <source>
        <dbReference type="ARBA" id="ARBA00022989"/>
    </source>
</evidence>
<dbReference type="InterPro" id="IPR032807">
    <property type="entry name" value="GNVR"/>
</dbReference>
<evidence type="ECO:0000256" key="16">
    <source>
        <dbReference type="SAM" id="Phobius"/>
    </source>
</evidence>
<dbReference type="AlphaFoldDB" id="A0A1T5BUZ8"/>
<dbReference type="Pfam" id="PF02706">
    <property type="entry name" value="Wzz"/>
    <property type="match status" value="1"/>
</dbReference>
<dbReference type="STRING" id="651661.SAMN05660293_00611"/>
<feature type="domain" description="AAA" evidence="18">
    <location>
        <begin position="588"/>
        <end position="706"/>
    </location>
</feature>
<dbReference type="PANTHER" id="PTHR32309">
    <property type="entry name" value="TYROSINE-PROTEIN KINASE"/>
    <property type="match status" value="1"/>
</dbReference>
<keyword evidence="11" id="KW-0067">ATP-binding</keyword>
<keyword evidence="10" id="KW-0418">Kinase</keyword>
<evidence type="ECO:0000256" key="8">
    <source>
        <dbReference type="ARBA" id="ARBA00022692"/>
    </source>
</evidence>
<reference evidence="21" key="1">
    <citation type="submission" date="2017-02" db="EMBL/GenBank/DDBJ databases">
        <authorList>
            <person name="Varghese N."/>
            <person name="Submissions S."/>
        </authorList>
    </citation>
    <scope>NUCLEOTIDE SEQUENCE [LARGE SCALE GENOMIC DNA]</scope>
    <source>
        <strain evidence="21">DSM 22270</strain>
    </source>
</reference>
<comment type="catalytic activity">
    <reaction evidence="15">
        <text>L-tyrosyl-[protein] + ATP = O-phospho-L-tyrosyl-[protein] + ADP + H(+)</text>
        <dbReference type="Rhea" id="RHEA:10596"/>
        <dbReference type="Rhea" id="RHEA-COMP:10136"/>
        <dbReference type="Rhea" id="RHEA-COMP:20101"/>
        <dbReference type="ChEBI" id="CHEBI:15378"/>
        <dbReference type="ChEBI" id="CHEBI:30616"/>
        <dbReference type="ChEBI" id="CHEBI:46858"/>
        <dbReference type="ChEBI" id="CHEBI:61978"/>
        <dbReference type="ChEBI" id="CHEBI:456216"/>
        <dbReference type="EC" id="2.7.10.2"/>
    </reaction>
</comment>
<dbReference type="InterPro" id="IPR003856">
    <property type="entry name" value="LPS_length_determ_N"/>
</dbReference>